<keyword evidence="3" id="KW-1185">Reference proteome</keyword>
<reference evidence="2" key="2">
    <citation type="submission" date="2020-11" db="EMBL/GenBank/DDBJ databases">
        <title>Whole genome sequencing of Colletotrichum sp.</title>
        <authorList>
            <person name="Li H."/>
        </authorList>
    </citation>
    <scope>NUCLEOTIDE SEQUENCE</scope>
    <source>
        <strain evidence="2">CkLH20</strain>
    </source>
</reference>
<reference evidence="2" key="1">
    <citation type="submission" date="2020-03" db="EMBL/GenBank/DDBJ databases">
        <authorList>
            <person name="He L."/>
        </authorList>
    </citation>
    <scope>NUCLEOTIDE SEQUENCE</scope>
    <source>
        <strain evidence="2">CkLH20</strain>
    </source>
</reference>
<evidence type="ECO:0000313" key="2">
    <source>
        <dbReference type="EMBL" id="KAF9880961.1"/>
    </source>
</evidence>
<accession>A0A9P6IFH7</accession>
<dbReference type="EMBL" id="JAATWM020000004">
    <property type="protein sequence ID" value="KAF9880961.1"/>
    <property type="molecule type" value="Genomic_DNA"/>
</dbReference>
<keyword evidence="1" id="KW-0472">Membrane</keyword>
<gene>
    <name evidence="2" type="ORF">CkaCkLH20_02003</name>
</gene>
<dbReference type="RefSeq" id="XP_038750422.1">
    <property type="nucleotide sequence ID" value="XM_038884722.1"/>
</dbReference>
<dbReference type="OrthoDB" id="4800215at2759"/>
<proteinExistence type="predicted"/>
<organism evidence="2 3">
    <name type="scientific">Colletotrichum karsti</name>
    <dbReference type="NCBI Taxonomy" id="1095194"/>
    <lineage>
        <taxon>Eukaryota</taxon>
        <taxon>Fungi</taxon>
        <taxon>Dikarya</taxon>
        <taxon>Ascomycota</taxon>
        <taxon>Pezizomycotina</taxon>
        <taxon>Sordariomycetes</taxon>
        <taxon>Hypocreomycetidae</taxon>
        <taxon>Glomerellales</taxon>
        <taxon>Glomerellaceae</taxon>
        <taxon>Colletotrichum</taxon>
        <taxon>Colletotrichum boninense species complex</taxon>
    </lineage>
</organism>
<sequence>MSVIENTRNILLDPPRDADATALEQAEQYGLTTSWPPLVNDHTTEHSLNSHISNLAQNLPHPGDDIESTRRWLNGALDFRQTALKHPIAWTGAELHALSEFELGEYLVECGLGRYQARELARDVVFARQVCVFLCTRAAWLAKITKPNQEMIQKGPEARTENFKRRDTARMRAMLACLFVLVAATSIGLIL</sequence>
<name>A0A9P6IFH7_9PEZI</name>
<dbReference type="GeneID" id="62157796"/>
<dbReference type="Proteomes" id="UP000781932">
    <property type="component" value="Unassembled WGS sequence"/>
</dbReference>
<protein>
    <submittedName>
        <fullName evidence="2">Uncharacterized protein</fullName>
    </submittedName>
</protein>
<evidence type="ECO:0000256" key="1">
    <source>
        <dbReference type="SAM" id="Phobius"/>
    </source>
</evidence>
<feature type="transmembrane region" description="Helical" evidence="1">
    <location>
        <begin position="173"/>
        <end position="190"/>
    </location>
</feature>
<keyword evidence="1" id="KW-0812">Transmembrane</keyword>
<dbReference type="AlphaFoldDB" id="A0A9P6IFH7"/>
<keyword evidence="1" id="KW-1133">Transmembrane helix</keyword>
<comment type="caution">
    <text evidence="2">The sequence shown here is derived from an EMBL/GenBank/DDBJ whole genome shotgun (WGS) entry which is preliminary data.</text>
</comment>
<evidence type="ECO:0000313" key="3">
    <source>
        <dbReference type="Proteomes" id="UP000781932"/>
    </source>
</evidence>